<evidence type="ECO:0000313" key="5">
    <source>
        <dbReference type="Proteomes" id="UP000572051"/>
    </source>
</evidence>
<reference evidence="4 5" key="1">
    <citation type="submission" date="2020-07" db="EMBL/GenBank/DDBJ databases">
        <title>Sequencing the genomes of 1000 actinobacteria strains.</title>
        <authorList>
            <person name="Klenk H.-P."/>
        </authorList>
    </citation>
    <scope>NUCLEOTIDE SEQUENCE [LARGE SCALE GENOMIC DNA]</scope>
    <source>
        <strain evidence="4 5">DSM 44442</strain>
    </source>
</reference>
<dbReference type="NCBIfam" id="TIGR01777">
    <property type="entry name" value="yfcH"/>
    <property type="match status" value="1"/>
</dbReference>
<dbReference type="InterPro" id="IPR013549">
    <property type="entry name" value="DUF1731"/>
</dbReference>
<dbReference type="SUPFAM" id="SSF51735">
    <property type="entry name" value="NAD(P)-binding Rossmann-fold domains"/>
    <property type="match status" value="1"/>
</dbReference>
<dbReference type="EMBL" id="JACCFS010000001">
    <property type="protein sequence ID" value="NYJ37189.1"/>
    <property type="molecule type" value="Genomic_DNA"/>
</dbReference>
<evidence type="ECO:0000313" key="4">
    <source>
        <dbReference type="EMBL" id="NYJ37189.1"/>
    </source>
</evidence>
<dbReference type="InterPro" id="IPR010099">
    <property type="entry name" value="SDR39U1"/>
</dbReference>
<dbReference type="Pfam" id="PF01370">
    <property type="entry name" value="Epimerase"/>
    <property type="match status" value="1"/>
</dbReference>
<accession>A0A7Z0JD78</accession>
<feature type="domain" description="DUF1731" evidence="3">
    <location>
        <begin position="251"/>
        <end position="298"/>
    </location>
</feature>
<dbReference type="PANTHER" id="PTHR11092">
    <property type="entry name" value="SUGAR NUCLEOTIDE EPIMERASE RELATED"/>
    <property type="match status" value="1"/>
</dbReference>
<evidence type="ECO:0000256" key="1">
    <source>
        <dbReference type="ARBA" id="ARBA00009353"/>
    </source>
</evidence>
<comment type="similarity">
    <text evidence="1">Belongs to the NAD(P)-dependent epimerase/dehydratase family. SDR39U1 subfamily.</text>
</comment>
<dbReference type="AlphaFoldDB" id="A0A7Z0JD78"/>
<dbReference type="PANTHER" id="PTHR11092:SF0">
    <property type="entry name" value="EPIMERASE FAMILY PROTEIN SDR39U1"/>
    <property type="match status" value="1"/>
</dbReference>
<dbReference type="Gene3D" id="3.40.50.720">
    <property type="entry name" value="NAD(P)-binding Rossmann-like Domain"/>
    <property type="match status" value="1"/>
</dbReference>
<evidence type="ECO:0000259" key="3">
    <source>
        <dbReference type="Pfam" id="PF08338"/>
    </source>
</evidence>
<feature type="domain" description="NAD-dependent epimerase/dehydratase" evidence="2">
    <location>
        <begin position="2"/>
        <end position="217"/>
    </location>
</feature>
<gene>
    <name evidence="4" type="ORF">HNR10_005070</name>
</gene>
<keyword evidence="5" id="KW-1185">Reference proteome</keyword>
<organism evidence="4 5">
    <name type="scientific">Nocardiopsis aegyptia</name>
    <dbReference type="NCBI Taxonomy" id="220378"/>
    <lineage>
        <taxon>Bacteria</taxon>
        <taxon>Bacillati</taxon>
        <taxon>Actinomycetota</taxon>
        <taxon>Actinomycetes</taxon>
        <taxon>Streptosporangiales</taxon>
        <taxon>Nocardiopsidaceae</taxon>
        <taxon>Nocardiopsis</taxon>
    </lineage>
</organism>
<name>A0A7Z0JD78_9ACTN</name>
<evidence type="ECO:0000259" key="2">
    <source>
        <dbReference type="Pfam" id="PF01370"/>
    </source>
</evidence>
<dbReference type="InterPro" id="IPR036291">
    <property type="entry name" value="NAD(P)-bd_dom_sf"/>
</dbReference>
<comment type="caution">
    <text evidence="4">The sequence shown here is derived from an EMBL/GenBank/DDBJ whole genome shotgun (WGS) entry which is preliminary data.</text>
</comment>
<dbReference type="Pfam" id="PF08338">
    <property type="entry name" value="DUF1731"/>
    <property type="match status" value="1"/>
</dbReference>
<protein>
    <recommendedName>
        <fullName evidence="6">TIGR01777 family protein</fullName>
    </recommendedName>
</protein>
<proteinExistence type="inferred from homology"/>
<dbReference type="Proteomes" id="UP000572051">
    <property type="component" value="Unassembled WGS sequence"/>
</dbReference>
<sequence>MAITGASGLIGGALCAALLDGGHSVVRVVRHPPRGGRVPCVEEAEWRPEQGRVDTVALHDVDAVVHLAGEPAHRVPWSRHRRAQIRRSRVRGTRVLSRALASMPSPPPRLLSASGAYYYGDTGGEVATEASPPGTGFLSGMCQAWEAATGPAEEAGLSVAHLRTSVVLGRSGGLLRSLVPLYRAGLGGRLGSGAQYMSWISLRDQVDAILFLLERPEITGPVNLCAPEPVSNAAFTEALGRALGRPTLVPLPATALRATMGDLAEESALLDLRVVPERLLAAGYSFRLPTIDSALSDILPRPAPRSGA</sequence>
<dbReference type="InterPro" id="IPR001509">
    <property type="entry name" value="Epimerase_deHydtase"/>
</dbReference>
<evidence type="ECO:0008006" key="6">
    <source>
        <dbReference type="Google" id="ProtNLM"/>
    </source>
</evidence>